<evidence type="ECO:0000313" key="10">
    <source>
        <dbReference type="Proteomes" id="UP001497600"/>
    </source>
</evidence>
<feature type="compositionally biased region" description="Polar residues" evidence="6">
    <location>
        <begin position="30"/>
        <end position="52"/>
    </location>
</feature>
<feature type="transmembrane region" description="Helical" evidence="7">
    <location>
        <begin position="197"/>
        <end position="221"/>
    </location>
</feature>
<dbReference type="Pfam" id="PF02656">
    <property type="entry name" value="DUF202"/>
    <property type="match status" value="1"/>
</dbReference>
<dbReference type="InterPro" id="IPR003807">
    <property type="entry name" value="DUF202"/>
</dbReference>
<dbReference type="EMBL" id="OZ004253">
    <property type="protein sequence ID" value="CAK7893605.1"/>
    <property type="molecule type" value="Genomic_DNA"/>
</dbReference>
<feature type="domain" description="DUF202" evidence="8">
    <location>
        <begin position="97"/>
        <end position="185"/>
    </location>
</feature>
<feature type="transmembrane region" description="Helical" evidence="7">
    <location>
        <begin position="157"/>
        <end position="177"/>
    </location>
</feature>
<keyword evidence="3 7" id="KW-0812">Transmembrane</keyword>
<organism evidence="9 10">
    <name type="scientific">[Candida] anglica</name>
    <dbReference type="NCBI Taxonomy" id="148631"/>
    <lineage>
        <taxon>Eukaryota</taxon>
        <taxon>Fungi</taxon>
        <taxon>Dikarya</taxon>
        <taxon>Ascomycota</taxon>
        <taxon>Saccharomycotina</taxon>
        <taxon>Pichiomycetes</taxon>
        <taxon>Debaryomycetaceae</taxon>
        <taxon>Kurtzmaniella</taxon>
    </lineage>
</organism>
<evidence type="ECO:0000256" key="6">
    <source>
        <dbReference type="SAM" id="MobiDB-lite"/>
    </source>
</evidence>
<evidence type="ECO:0000256" key="4">
    <source>
        <dbReference type="ARBA" id="ARBA00022989"/>
    </source>
</evidence>
<evidence type="ECO:0000256" key="3">
    <source>
        <dbReference type="ARBA" id="ARBA00022692"/>
    </source>
</evidence>
<dbReference type="InterPro" id="IPR052053">
    <property type="entry name" value="IM_YidH-like"/>
</dbReference>
<reference evidence="9 10" key="1">
    <citation type="submission" date="2024-01" db="EMBL/GenBank/DDBJ databases">
        <authorList>
            <consortium name="Genoscope - CEA"/>
            <person name="William W."/>
        </authorList>
    </citation>
    <scope>NUCLEOTIDE SEQUENCE [LARGE SCALE GENOMIC DNA]</scope>
    <source>
        <strain evidence="9 10">29B2s-10</strain>
    </source>
</reference>
<evidence type="ECO:0000256" key="2">
    <source>
        <dbReference type="ARBA" id="ARBA00022475"/>
    </source>
</evidence>
<dbReference type="PANTHER" id="PTHR34187:SF2">
    <property type="entry name" value="DUF202 DOMAIN-CONTAINING PROTEIN"/>
    <property type="match status" value="1"/>
</dbReference>
<name>A0ABP0E991_9ASCO</name>
<keyword evidence="10" id="KW-1185">Reference proteome</keyword>
<gene>
    <name evidence="9" type="ORF">CAAN4_A08042</name>
</gene>
<feature type="region of interest" description="Disordered" evidence="6">
    <location>
        <begin position="1"/>
        <end position="64"/>
    </location>
</feature>
<protein>
    <recommendedName>
        <fullName evidence="8">DUF202 domain-containing protein</fullName>
    </recommendedName>
</protein>
<evidence type="ECO:0000256" key="5">
    <source>
        <dbReference type="ARBA" id="ARBA00023136"/>
    </source>
</evidence>
<comment type="subcellular location">
    <subcellularLocation>
        <location evidence="1">Cell membrane</location>
        <topology evidence="1">Multi-pass membrane protein</topology>
    </subcellularLocation>
</comment>
<proteinExistence type="predicted"/>
<evidence type="ECO:0000259" key="8">
    <source>
        <dbReference type="Pfam" id="PF02656"/>
    </source>
</evidence>
<accession>A0ABP0E991</accession>
<evidence type="ECO:0000256" key="1">
    <source>
        <dbReference type="ARBA" id="ARBA00004651"/>
    </source>
</evidence>
<keyword evidence="5 7" id="KW-0472">Membrane</keyword>
<feature type="transmembrane region" description="Helical" evidence="7">
    <location>
        <begin position="106"/>
        <end position="127"/>
    </location>
</feature>
<dbReference type="Proteomes" id="UP001497600">
    <property type="component" value="Chromosome A"/>
</dbReference>
<keyword evidence="4 7" id="KW-1133">Transmembrane helix</keyword>
<sequence length="223" mass="24778">MSFEGIRSRKMSAPVTPTVEGLEYDLSIRRPQSSPLSTPINQIPQDPQNDTEPSPEPNPPQQLQTVDDTLTEAQEALMLRMANYTSITLENKGSVARDHLANERTFLAWVQTSLAFATVAIGIMQFVRVEERAVTSFYLGQAAPITKDRLYNTMHSLGGPLGVITVSLSIIILFFGVVRYLQVQAMMMKDYFPATRLILLVVFTVNLAILVLILVLGVQLIKI</sequence>
<evidence type="ECO:0000313" key="9">
    <source>
        <dbReference type="EMBL" id="CAK7893605.1"/>
    </source>
</evidence>
<keyword evidence="2" id="KW-1003">Cell membrane</keyword>
<dbReference type="PANTHER" id="PTHR34187">
    <property type="entry name" value="FGR18P"/>
    <property type="match status" value="1"/>
</dbReference>
<evidence type="ECO:0000256" key="7">
    <source>
        <dbReference type="SAM" id="Phobius"/>
    </source>
</evidence>